<comment type="caution">
    <text evidence="15">The sequence shown here is derived from an EMBL/GenBank/DDBJ whole genome shotgun (WGS) entry which is preliminary data.</text>
</comment>
<evidence type="ECO:0000256" key="4">
    <source>
        <dbReference type="ARBA" id="ARBA00022553"/>
    </source>
</evidence>
<feature type="compositionally biased region" description="Basic residues" evidence="13">
    <location>
        <begin position="554"/>
        <end position="568"/>
    </location>
</feature>
<evidence type="ECO:0000256" key="13">
    <source>
        <dbReference type="SAM" id="MobiDB-lite"/>
    </source>
</evidence>
<feature type="compositionally biased region" description="Basic and acidic residues" evidence="13">
    <location>
        <begin position="481"/>
        <end position="495"/>
    </location>
</feature>
<dbReference type="Pfam" id="PF00134">
    <property type="entry name" value="Cyclin_N"/>
    <property type="match status" value="1"/>
</dbReference>
<dbReference type="CDD" id="cd20596">
    <property type="entry name" value="CYCLIN_CCNT2_rpt1"/>
    <property type="match status" value="1"/>
</dbReference>
<keyword evidence="7" id="KW-0805">Transcription regulation</keyword>
<dbReference type="InterPro" id="IPR043198">
    <property type="entry name" value="Cyclin/Ssn8"/>
</dbReference>
<gene>
    <name evidence="15" type="ORF">GDO81_019777</name>
</gene>
<dbReference type="EMBL" id="WNYA01001256">
    <property type="protein sequence ID" value="KAG8546091.1"/>
    <property type="molecule type" value="Genomic_DNA"/>
</dbReference>
<evidence type="ECO:0000256" key="7">
    <source>
        <dbReference type="ARBA" id="ARBA00023015"/>
    </source>
</evidence>
<dbReference type="Gene3D" id="1.10.472.10">
    <property type="entry name" value="Cyclin-like"/>
    <property type="match status" value="2"/>
</dbReference>
<evidence type="ECO:0000259" key="14">
    <source>
        <dbReference type="SMART" id="SM00385"/>
    </source>
</evidence>
<dbReference type="FunFam" id="1.10.472.10:FF:000004">
    <property type="entry name" value="Cyclin T2"/>
    <property type="match status" value="1"/>
</dbReference>
<dbReference type="InterPro" id="IPR013763">
    <property type="entry name" value="Cyclin-like_dom"/>
</dbReference>
<comment type="subcellular location">
    <subcellularLocation>
        <location evidence="1">Nucleus</location>
    </subcellularLocation>
</comment>
<evidence type="ECO:0000256" key="10">
    <source>
        <dbReference type="ARBA" id="ARBA00023242"/>
    </source>
</evidence>
<evidence type="ECO:0000256" key="11">
    <source>
        <dbReference type="ARBA" id="ARBA00023306"/>
    </source>
</evidence>
<organism evidence="15 16">
    <name type="scientific">Engystomops pustulosus</name>
    <name type="common">Tungara frog</name>
    <name type="synonym">Physalaemus pustulosus</name>
    <dbReference type="NCBI Taxonomy" id="76066"/>
    <lineage>
        <taxon>Eukaryota</taxon>
        <taxon>Metazoa</taxon>
        <taxon>Chordata</taxon>
        <taxon>Craniata</taxon>
        <taxon>Vertebrata</taxon>
        <taxon>Euteleostomi</taxon>
        <taxon>Amphibia</taxon>
        <taxon>Batrachia</taxon>
        <taxon>Anura</taxon>
        <taxon>Neobatrachia</taxon>
        <taxon>Hyloidea</taxon>
        <taxon>Leptodactylidae</taxon>
        <taxon>Leiuperinae</taxon>
        <taxon>Engystomops</taxon>
    </lineage>
</organism>
<feature type="compositionally biased region" description="Basic and acidic residues" evidence="13">
    <location>
        <begin position="544"/>
        <end position="553"/>
    </location>
</feature>
<keyword evidence="8 12" id="KW-0195">Cyclin</keyword>
<accession>A0AAV6ZA65</accession>
<feature type="compositionally biased region" description="Low complexity" evidence="13">
    <location>
        <begin position="569"/>
        <end position="581"/>
    </location>
</feature>
<dbReference type="InterPro" id="IPR047321">
    <property type="entry name" value="CYCLIN_CCNT2_rpt1"/>
</dbReference>
<dbReference type="Pfam" id="PF21797">
    <property type="entry name" value="CycT2-like_C"/>
    <property type="match status" value="1"/>
</dbReference>
<keyword evidence="6" id="KW-0832">Ubl conjugation</keyword>
<dbReference type="CDD" id="cd20598">
    <property type="entry name" value="CYCLIN_CCNT2_rpt2"/>
    <property type="match status" value="1"/>
</dbReference>
<reference evidence="15" key="1">
    <citation type="thesis" date="2020" institute="ProQuest LLC" country="789 East Eisenhower Parkway, Ann Arbor, MI, USA">
        <title>Comparative Genomics and Chromosome Evolution.</title>
        <authorList>
            <person name="Mudd A.B."/>
        </authorList>
    </citation>
    <scope>NUCLEOTIDE SEQUENCE</scope>
    <source>
        <strain evidence="15">237g6f4</strain>
        <tissue evidence="15">Blood</tissue>
    </source>
</reference>
<evidence type="ECO:0000256" key="2">
    <source>
        <dbReference type="ARBA" id="ARBA00008638"/>
    </source>
</evidence>
<protein>
    <recommendedName>
        <fullName evidence="14">Cyclin-like domain-containing protein</fullName>
    </recommendedName>
</protein>
<feature type="compositionally biased region" description="Basic and acidic residues" evidence="13">
    <location>
        <begin position="509"/>
        <end position="535"/>
    </location>
</feature>
<feature type="domain" description="Cyclin-like" evidence="14">
    <location>
        <begin position="42"/>
        <end position="141"/>
    </location>
</feature>
<evidence type="ECO:0000256" key="9">
    <source>
        <dbReference type="ARBA" id="ARBA00023163"/>
    </source>
</evidence>
<dbReference type="InterPro" id="IPR047322">
    <property type="entry name" value="CYCLIN_CCNT2_rpt2"/>
</dbReference>
<feature type="region of interest" description="Disordered" evidence="13">
    <location>
        <begin position="448"/>
        <end position="633"/>
    </location>
</feature>
<evidence type="ECO:0000313" key="16">
    <source>
        <dbReference type="Proteomes" id="UP000824782"/>
    </source>
</evidence>
<feature type="region of interest" description="Disordered" evidence="13">
    <location>
        <begin position="387"/>
        <end position="426"/>
    </location>
</feature>
<dbReference type="InterPro" id="IPR036915">
    <property type="entry name" value="Cyclin-like_sf"/>
</dbReference>
<keyword evidence="16" id="KW-1185">Reference proteome</keyword>
<feature type="domain" description="Cyclin-like" evidence="14">
    <location>
        <begin position="154"/>
        <end position="242"/>
    </location>
</feature>
<name>A0AAV6ZA65_ENGPU</name>
<dbReference type="GO" id="GO:0005634">
    <property type="term" value="C:nucleus"/>
    <property type="evidence" value="ECO:0007669"/>
    <property type="project" value="UniProtKB-SubCell"/>
</dbReference>
<proteinExistence type="inferred from homology"/>
<keyword evidence="9" id="KW-0804">Transcription</keyword>
<dbReference type="GO" id="GO:0006357">
    <property type="term" value="P:regulation of transcription by RNA polymerase II"/>
    <property type="evidence" value="ECO:0007669"/>
    <property type="project" value="InterPro"/>
</dbReference>
<dbReference type="GO" id="GO:0016538">
    <property type="term" value="F:cyclin-dependent protein serine/threonine kinase regulator activity"/>
    <property type="evidence" value="ECO:0007669"/>
    <property type="project" value="InterPro"/>
</dbReference>
<dbReference type="GO" id="GO:0051301">
    <property type="term" value="P:cell division"/>
    <property type="evidence" value="ECO:0007669"/>
    <property type="project" value="UniProtKB-KW"/>
</dbReference>
<dbReference type="AlphaFoldDB" id="A0AAV6ZA65"/>
<keyword evidence="10" id="KW-0539">Nucleus</keyword>
<keyword evidence="11" id="KW-0131">Cell cycle</keyword>
<evidence type="ECO:0000256" key="3">
    <source>
        <dbReference type="ARBA" id="ARBA00022499"/>
    </source>
</evidence>
<dbReference type="InterPro" id="IPR006671">
    <property type="entry name" value="Cyclin_N"/>
</dbReference>
<evidence type="ECO:0000256" key="12">
    <source>
        <dbReference type="RuleBase" id="RU000383"/>
    </source>
</evidence>
<feature type="compositionally biased region" description="Basic and acidic residues" evidence="13">
    <location>
        <begin position="391"/>
        <end position="404"/>
    </location>
</feature>
<sequence>MADCREPNSRWFFTREQLESSPSRRCGVEADKELSYRQQAANLIQDMGQRLNVSQLTINTAIVYMHRFYMHHSFTKYHRNIISPTALFLAAKVEEQPRKLEHVIKVCHACLNPADPQLDTKSDAYLQQAQELVILETILLQTLGFEITIEHPHTDVVKCTQLVRASKDLAQTSYFMATNSLHLTTFCLQYKPTVIACVCIHLACKWSNWEIPVSTDGKHWWEYVDQTVTLELLDELTHEFLQILEKTPSRLKRIRNWRATQAAARKPKSDGQLDSALLNSSLAANSILVDPVAGIGASASFPKASTSAFPAPVALNSGSMPLQATHNSEELAILAMPGTSYTMASHHEWPQHPDQARTDQVFGQKQESSLSSAPYNMTAVQLHPGLHHRSDKVSEHSIKPEHAHKSSSKHHGQLFAPPVTMSHKMSLDKYREKRKLETVDMDVREIPIVHGDQQQHKKHSQASSSNVTSPIKMKIPLSSSEKTEKHSSEKKDKSGSLKLRIPIPPTERASSKDDLKMKIKVSSADRHSSSDEGSGKSKHSSPHMSKEHKDKHNSSSRHHSSSHKHSHSHYSSASSNNNSNKLYMDGLPTTVLRSPVGVPNDGGTSSSSSSRKRPHSNDASYNHHSKMSKSSKSSGYLDVFEPLTSMMLPPPILPLTCSDDLDGPERLALPMGGHEPNLEHYLTTAGNTYSH</sequence>
<dbReference type="Proteomes" id="UP000824782">
    <property type="component" value="Unassembled WGS sequence"/>
</dbReference>
<evidence type="ECO:0000256" key="6">
    <source>
        <dbReference type="ARBA" id="ARBA00022843"/>
    </source>
</evidence>
<evidence type="ECO:0000256" key="5">
    <source>
        <dbReference type="ARBA" id="ARBA00022618"/>
    </source>
</evidence>
<dbReference type="SMART" id="SM00385">
    <property type="entry name" value="CYCLIN"/>
    <property type="match status" value="2"/>
</dbReference>
<dbReference type="FunFam" id="1.10.472.10:FF:000009">
    <property type="entry name" value="cyclin-T2 isoform X1"/>
    <property type="match status" value="1"/>
</dbReference>
<keyword evidence="5" id="KW-0132">Cell division</keyword>
<evidence type="ECO:0000313" key="15">
    <source>
        <dbReference type="EMBL" id="KAG8546091.1"/>
    </source>
</evidence>
<comment type="similarity">
    <text evidence="2">Belongs to the cyclin family. Cyclin C subfamily.</text>
</comment>
<dbReference type="SUPFAM" id="SSF47954">
    <property type="entry name" value="Cyclin-like"/>
    <property type="match status" value="2"/>
</dbReference>
<evidence type="ECO:0000256" key="8">
    <source>
        <dbReference type="ARBA" id="ARBA00023127"/>
    </source>
</evidence>
<keyword evidence="3" id="KW-1017">Isopeptide bond</keyword>
<evidence type="ECO:0000256" key="1">
    <source>
        <dbReference type="ARBA" id="ARBA00004123"/>
    </source>
</evidence>
<keyword evidence="4" id="KW-0597">Phosphoprotein</keyword>
<dbReference type="PANTHER" id="PTHR10026">
    <property type="entry name" value="CYCLIN"/>
    <property type="match status" value="1"/>
</dbReference>